<keyword evidence="1" id="KW-0418">Kinase</keyword>
<comment type="caution">
    <text evidence="1">The sequence shown here is derived from an EMBL/GenBank/DDBJ whole genome shotgun (WGS) entry which is preliminary data.</text>
</comment>
<accession>A0ACC3SC24</accession>
<keyword evidence="1" id="KW-0808">Transferase</keyword>
<dbReference type="EC" id="2.7.11.25" evidence="1"/>
<organism evidence="1 2">
    <name type="scientific">Zalaria obscura</name>
    <dbReference type="NCBI Taxonomy" id="2024903"/>
    <lineage>
        <taxon>Eukaryota</taxon>
        <taxon>Fungi</taxon>
        <taxon>Dikarya</taxon>
        <taxon>Ascomycota</taxon>
        <taxon>Pezizomycotina</taxon>
        <taxon>Dothideomycetes</taxon>
        <taxon>Dothideomycetidae</taxon>
        <taxon>Dothideales</taxon>
        <taxon>Zalariaceae</taxon>
        <taxon>Zalaria</taxon>
    </lineage>
</organism>
<proteinExistence type="predicted"/>
<sequence>MHTNYNPGQRHVSAAQAEQSARQYVPPPPPLSMSTPAPGGMHLPPPPPRPPPSATQQQGMMLPPPPNSQQGWSQWNRQQSYPPPPPPNREPKAYDPSDYSAYMNMPPLPRDDQPLVSATYIPGADSWGLGVGNPPLHSVNSPTNSAGRPPMLPIQNSYIRGASGDFSSGLEVHHRNVHTQGHPNEFQPAGAETSQWPTYSQYQTQQQQPQSSLAQAMQQPNAPPTPSSRQQFFIQPAKEKQEYSSPITQTSTMVKSEAQPIPQQREHSNSGETPASPQELQWPNERVLIWLAAEGFSNAWQETFKTLDIHGAQFLDLARSRNVGYLNQTIYPQLAKECTASGVGWDQQREREEGRRIRKLIRRIIETGGSTAHGSSASSLPMRSHNRRESTHLAQMSAGTDGTLESSPNLSRSDAVFGSTPTTAGGGDDSPGRHMPLAMNNPGTLAQRRFSGQRSVTLDTLSNIAKQQDPPETVPRSSYSESILKGLDDIPRRHSPNASADLRPTTGDLRASPQQSPGLPSARPAPTPSAGQNRYYGHNRASSSEILLSNLGQYDSNQPSGRMSAGLSSNASESSYKQPPAEARRNGREGSRPPPMDASLRHSSGETPASAKEHRASFLPNFMRRGKKKDDNHPSPDDQDQSPTSPAALRHPPYAKSTLNSSETSLDRPASRRSAHLSVELEKIPPISTRMPGQDRHGLDRKFALVTPDGWNYRLVDVTDIESAEDLRTEICYNLGVAYTPDVTLHTTTLGQARHEEPLSDALLVAARNRFADGYANLKLFLRAPPHSAAAVHEATGLGVNFPSYVKRASMARGRPMDDTTFSRLTGNEQIDSPGLRSGESTLVPDKVKGIQNLDKDGLSLDAVNSRLKSENPPRDFNTLPEAERLAILEARAEEHRKEIKRKQEAYMTQRQQMRKESSAERRVVDFDQPRHSPYIDNDRPRSFVEDKKTDPTLVPLRKPPPVPEPTTTLAKANSKSKKTGPGRTSWPDKKEDSWKRLSDEPIPETCEMPKRKALPHSPSIASGIGAALVGAGKITGAIGAPTTPRPPSATQRMSPQPKRALAEVNFANGRNSPGNGGSPRSPFTMSKGNVPFKIPDYVEENGDIPRDISLPAHGRPQLSLSMPTPPASSRDEKKEQSRPRSPDVSPSTYHPPPSLSRMSSRRSYIGNGPSFDIPDNPVAFSNSPSLPPQEEDEDSDDGLFAIPLAKQKAKAAPTPSSGESKIKPGSPNKPALSLKTSRQNFKVDSAKATSSDHRSAADPSTADSTMPMSAASTGWSADSPDGSSRFGRRESFASDVWANRPPAEALVEHLDEFFPNVDLDQPMVDEEQGPSGGDSPVSSIGRSTLGTQASSVDLRSRSETPVSSADEADTLGSDQSTLKAGRDSLQNVAQRNMRKSGALGRTKSIREVVKGAYQMPNQPNMSTSSYGSGRVSSVGLQGPLVNRVSTLKGDIVRRKSTKMFGAKIEQIKPPRGSRLIQLETIPQDTLPTSSVHHQMQPQRQPTFKWMKGQLIGKGTFGRVYLGMNTTTGELLAVKQVEVNPKAAGADPAKIREMVKALDQEIDTMQHLDHVNIVQYLGCERKEYSISIFLEYISGGSVGSCLRKHGKFEESVVSSLTRQTLCGLAYLHREGILHRDLKADNILLDLDGTCKISDFGISKRSRNPYNNDITNSMQGSVFWMAPEVIRAQSQALTTNGNETGDAAMNQGYSAKVDIWSLGCVVLEMFAGRRPWSKEEAIGAIYKLGSLNQAPPIPDDVSNVVGPAALSFIDPADRPTAETLLRAPFCFSDPNYNFLDTELYAKIRGAF</sequence>
<keyword evidence="2" id="KW-1185">Reference proteome</keyword>
<dbReference type="EMBL" id="JAMKPW020000034">
    <property type="protein sequence ID" value="KAK8201573.1"/>
    <property type="molecule type" value="Genomic_DNA"/>
</dbReference>
<evidence type="ECO:0000313" key="1">
    <source>
        <dbReference type="EMBL" id="KAK8201573.1"/>
    </source>
</evidence>
<evidence type="ECO:0000313" key="2">
    <source>
        <dbReference type="Proteomes" id="UP001320706"/>
    </source>
</evidence>
<gene>
    <name evidence="1" type="primary">BCK1</name>
    <name evidence="1" type="ORF">M8818_005827</name>
</gene>
<reference evidence="1" key="1">
    <citation type="submission" date="2024-02" db="EMBL/GenBank/DDBJ databases">
        <title>Metagenome Assembled Genome of Zalaria obscura JY119.</title>
        <authorList>
            <person name="Vighnesh L."/>
            <person name="Jagadeeshwari U."/>
            <person name="Venkata Ramana C."/>
            <person name="Sasikala C."/>
        </authorList>
    </citation>
    <scope>NUCLEOTIDE SEQUENCE</scope>
    <source>
        <strain evidence="1">JY119</strain>
    </source>
</reference>
<name>A0ACC3SC24_9PEZI</name>
<protein>
    <submittedName>
        <fullName evidence="1">Mitogen-activated protein kinase kinase kinase</fullName>
        <ecNumber evidence="1">2.7.11.25</ecNumber>
    </submittedName>
</protein>
<dbReference type="Proteomes" id="UP001320706">
    <property type="component" value="Unassembled WGS sequence"/>
</dbReference>